<keyword evidence="3" id="KW-1185">Reference proteome</keyword>
<feature type="compositionally biased region" description="Basic and acidic residues" evidence="1">
    <location>
        <begin position="202"/>
        <end position="232"/>
    </location>
</feature>
<dbReference type="EMBL" id="CADCXU010027062">
    <property type="protein sequence ID" value="CAB0014004.1"/>
    <property type="molecule type" value="Genomic_DNA"/>
</dbReference>
<feature type="region of interest" description="Disordered" evidence="1">
    <location>
        <begin position="190"/>
        <end position="232"/>
    </location>
</feature>
<protein>
    <submittedName>
        <fullName evidence="2">Uncharacterized protein</fullName>
    </submittedName>
</protein>
<dbReference type="AlphaFoldDB" id="A0A6H5HBA6"/>
<accession>A0A6H5HBA6</accession>
<evidence type="ECO:0000256" key="1">
    <source>
        <dbReference type="SAM" id="MobiDB-lite"/>
    </source>
</evidence>
<gene>
    <name evidence="2" type="ORF">NTEN_LOCUS18539</name>
</gene>
<dbReference type="Proteomes" id="UP000479000">
    <property type="component" value="Unassembled WGS sequence"/>
</dbReference>
<name>A0A6H5HBA6_9HEMI</name>
<organism evidence="2 3">
    <name type="scientific">Nesidiocoris tenuis</name>
    <dbReference type="NCBI Taxonomy" id="355587"/>
    <lineage>
        <taxon>Eukaryota</taxon>
        <taxon>Metazoa</taxon>
        <taxon>Ecdysozoa</taxon>
        <taxon>Arthropoda</taxon>
        <taxon>Hexapoda</taxon>
        <taxon>Insecta</taxon>
        <taxon>Pterygota</taxon>
        <taxon>Neoptera</taxon>
        <taxon>Paraneoptera</taxon>
        <taxon>Hemiptera</taxon>
        <taxon>Heteroptera</taxon>
        <taxon>Panheteroptera</taxon>
        <taxon>Cimicomorpha</taxon>
        <taxon>Miridae</taxon>
        <taxon>Dicyphina</taxon>
        <taxon>Nesidiocoris</taxon>
    </lineage>
</organism>
<sequence length="482" mass="56413">MKNVEQKPRQPRDNEINCQSWDTERGEIISALLSVQSSFEIRERKTLVHYSTTFTTDEILISPRISRWLSPYTTKSKEGGGGNKSREEGMREFKIKKIRKIIQENEGKRKVRQTHDGIEIQTHNRTRSRTTMKPKLKLIMKLEVKLTIKQSRNEFNFEFLFHCGFDFNFDYEFHCKLPRTGIRFDLRASGALSAPPRPNSSLEKEQRRDFSKEDVNKKSRREQGRGRDSQLRTASVERLRSFRAKGLPFCLLTSVYMYGQRRAPCLLLYSRVWFQGETMSTSEDSERFTDSLHTAVVRMVKRSLERSNFLLRLSAAQLRYPYGTIHKSTTVLTERVMTYEIFKRNHLRRVLQLRSLCTSAGRLLFGNTQHAKHAGHSQRAVMYHSAKIAEERCPAKFSRNHLLRTPFVNAFANQRGFQFITHPNPDWRPGDFDKLRLWPLAMPYRIKLTSRESRRLIELTCPPGGANLRVMNRKAEDMFNPA</sequence>
<proteinExistence type="predicted"/>
<reference evidence="2 3" key="1">
    <citation type="submission" date="2020-02" db="EMBL/GenBank/DDBJ databases">
        <authorList>
            <person name="Ferguson B K."/>
        </authorList>
    </citation>
    <scope>NUCLEOTIDE SEQUENCE [LARGE SCALE GENOMIC DNA]</scope>
</reference>
<evidence type="ECO:0000313" key="3">
    <source>
        <dbReference type="Proteomes" id="UP000479000"/>
    </source>
</evidence>
<evidence type="ECO:0000313" key="2">
    <source>
        <dbReference type="EMBL" id="CAB0014004.1"/>
    </source>
</evidence>